<reference evidence="1" key="1">
    <citation type="submission" date="2024-07" db="EMBL/GenBank/DDBJ databases">
        <authorList>
            <person name="Neoralova M."/>
        </authorList>
    </citation>
    <scope>NUCLEOTIDE SEQUENCE</scope>
</reference>
<sequence length="48" mass="5610">MWPRLTRHTCATRIVGDRRQLMRRRSITSDRSLKARARACAGNVSKLR</sequence>
<dbReference type="EMBL" id="PQ067315">
    <property type="protein sequence ID" value="XDJ15595.1"/>
    <property type="molecule type" value="Genomic_DNA"/>
</dbReference>
<evidence type="ECO:0000313" key="1">
    <source>
        <dbReference type="EMBL" id="XDJ15595.1"/>
    </source>
</evidence>
<proteinExistence type="predicted"/>
<protein>
    <submittedName>
        <fullName evidence="1">Uncharacterized protein</fullName>
    </submittedName>
</protein>
<organism evidence="1">
    <name type="scientific">Xanthomonas phage fSU1</name>
    <dbReference type="NCBI Taxonomy" id="3238781"/>
    <lineage>
        <taxon>Viruses</taxon>
    </lineage>
</organism>
<name>A0AB39CEZ7_9VIRU</name>
<accession>A0AB39CEZ7</accession>